<dbReference type="Pfam" id="PF00172">
    <property type="entry name" value="Zn_clus"/>
    <property type="match status" value="1"/>
</dbReference>
<dbReference type="Pfam" id="PF11951">
    <property type="entry name" value="Fungal_trans_2"/>
    <property type="match status" value="1"/>
</dbReference>
<protein>
    <submittedName>
        <fullName evidence="5">Arca-like protein</fullName>
    </submittedName>
</protein>
<dbReference type="SMART" id="SM00066">
    <property type="entry name" value="GAL4"/>
    <property type="match status" value="1"/>
</dbReference>
<dbReference type="RefSeq" id="XP_020128587.1">
    <property type="nucleotide sequence ID" value="XM_020275406.1"/>
</dbReference>
<reference evidence="5 6" key="1">
    <citation type="submission" date="2016-10" db="EMBL/GenBank/DDBJ databases">
        <title>Proteomics and genomics reveal pathogen-plant mechanisms compatible with a hemibiotrophic lifestyle of Diplodia corticola.</title>
        <authorList>
            <person name="Fernandes I."/>
            <person name="De Jonge R."/>
            <person name="Van De Peer Y."/>
            <person name="Devreese B."/>
            <person name="Alves A."/>
            <person name="Esteves A.C."/>
        </authorList>
    </citation>
    <scope>NUCLEOTIDE SEQUENCE [LARGE SCALE GENOMIC DNA]</scope>
    <source>
        <strain evidence="5 6">CBS 112549</strain>
    </source>
</reference>
<evidence type="ECO:0000256" key="1">
    <source>
        <dbReference type="ARBA" id="ARBA00004123"/>
    </source>
</evidence>
<proteinExistence type="predicted"/>
<dbReference type="AlphaFoldDB" id="A0A1J9RVA5"/>
<gene>
    <name evidence="5" type="ORF">BKCO1_3900092</name>
</gene>
<evidence type="ECO:0000256" key="2">
    <source>
        <dbReference type="ARBA" id="ARBA00023242"/>
    </source>
</evidence>
<feature type="region of interest" description="Disordered" evidence="3">
    <location>
        <begin position="92"/>
        <end position="145"/>
    </location>
</feature>
<name>A0A1J9RVA5_9PEZI</name>
<organism evidence="5 6">
    <name type="scientific">Diplodia corticola</name>
    <dbReference type="NCBI Taxonomy" id="236234"/>
    <lineage>
        <taxon>Eukaryota</taxon>
        <taxon>Fungi</taxon>
        <taxon>Dikarya</taxon>
        <taxon>Ascomycota</taxon>
        <taxon>Pezizomycotina</taxon>
        <taxon>Dothideomycetes</taxon>
        <taxon>Dothideomycetes incertae sedis</taxon>
        <taxon>Botryosphaeriales</taxon>
        <taxon>Botryosphaeriaceae</taxon>
        <taxon>Diplodia</taxon>
    </lineage>
</organism>
<evidence type="ECO:0000313" key="6">
    <source>
        <dbReference type="Proteomes" id="UP000183809"/>
    </source>
</evidence>
<accession>A0A1J9RVA5</accession>
<dbReference type="InterPro" id="IPR021858">
    <property type="entry name" value="Fun_TF"/>
</dbReference>
<dbReference type="InterPro" id="IPR036864">
    <property type="entry name" value="Zn2-C6_fun-type_DNA-bd_sf"/>
</dbReference>
<dbReference type="GO" id="GO:0008270">
    <property type="term" value="F:zinc ion binding"/>
    <property type="evidence" value="ECO:0007669"/>
    <property type="project" value="InterPro"/>
</dbReference>
<dbReference type="PROSITE" id="PS50048">
    <property type="entry name" value="ZN2_CY6_FUNGAL_2"/>
    <property type="match status" value="1"/>
</dbReference>
<dbReference type="CDD" id="cd00067">
    <property type="entry name" value="GAL4"/>
    <property type="match status" value="1"/>
</dbReference>
<dbReference type="Gene3D" id="4.10.240.10">
    <property type="entry name" value="Zn(2)-C6 fungal-type DNA-binding domain"/>
    <property type="match status" value="1"/>
</dbReference>
<sequence length="516" mass="58739">MRKRLRHRQACDECNRRHIKCDGKGPACSPCIESGSKCVPTIIGGRFRHDHNPTVHASDAEKRRKRRKYKNQIWVQIPPHLVFIKDGWDGEDPYQVAEDTETTPSRLQEPEQEDSGQPTQAYDYRPESDQSVEPREISPADPSCVPYDAANVPSLPLDGLPQIQAVSLSPDSFVGIPWWLEAPPDDHDQDQHGQEQTTLSDDVHFESASDFPGLWPLRNPDEARLLCYFVTDLSHWFDFCSKDRHFATTVIQASSTCETLLNAIFAVSAKHLSISGNFDRLASDQYMRKCLQTLIPALNDRGSILETTLFAATAILRLFDEMSDVDDHRQNRGHILGTHILLRAREEIARDSGLRIASLLVTLRQEIFISFLTRTPVQPLANFLHLDRTTAPADDDTWAARVIALSADIVTFCYGPGGRSAEEWQRLHDHLERWEREKPLWFRPVLYVKEGDSGGPFPKIWFSNDSHIGAQLYSDVCRILLLVHDPSLPALGLDREIAVRHMDERVRGWRTIYREG</sequence>
<feature type="compositionally biased region" description="Basic and acidic residues" evidence="3">
    <location>
        <begin position="124"/>
        <end position="138"/>
    </location>
</feature>
<dbReference type="InterPro" id="IPR001138">
    <property type="entry name" value="Zn2Cys6_DnaBD"/>
</dbReference>
<comment type="caution">
    <text evidence="5">The sequence shown here is derived from an EMBL/GenBank/DDBJ whole genome shotgun (WGS) entry which is preliminary data.</text>
</comment>
<dbReference type="GO" id="GO:0000976">
    <property type="term" value="F:transcription cis-regulatory region binding"/>
    <property type="evidence" value="ECO:0007669"/>
    <property type="project" value="TreeGrafter"/>
</dbReference>
<comment type="subcellular location">
    <subcellularLocation>
        <location evidence="1">Nucleus</location>
    </subcellularLocation>
</comment>
<dbReference type="OrthoDB" id="407832at2759"/>
<feature type="domain" description="Zn(2)-C6 fungal-type" evidence="4">
    <location>
        <begin position="10"/>
        <end position="39"/>
    </location>
</feature>
<dbReference type="SUPFAM" id="SSF57701">
    <property type="entry name" value="Zn2/Cys6 DNA-binding domain"/>
    <property type="match status" value="1"/>
</dbReference>
<keyword evidence="6" id="KW-1185">Reference proteome</keyword>
<dbReference type="EMBL" id="MNUE01000039">
    <property type="protein sequence ID" value="OJD32327.1"/>
    <property type="molecule type" value="Genomic_DNA"/>
</dbReference>
<dbReference type="PANTHER" id="PTHR37534">
    <property type="entry name" value="TRANSCRIPTIONAL ACTIVATOR PROTEIN UGA3"/>
    <property type="match status" value="1"/>
</dbReference>
<dbReference type="GO" id="GO:0000981">
    <property type="term" value="F:DNA-binding transcription factor activity, RNA polymerase II-specific"/>
    <property type="evidence" value="ECO:0007669"/>
    <property type="project" value="InterPro"/>
</dbReference>
<evidence type="ECO:0000259" key="4">
    <source>
        <dbReference type="PROSITE" id="PS50048"/>
    </source>
</evidence>
<evidence type="ECO:0000256" key="3">
    <source>
        <dbReference type="SAM" id="MobiDB-lite"/>
    </source>
</evidence>
<keyword evidence="2" id="KW-0539">Nucleus</keyword>
<dbReference type="GO" id="GO:0045944">
    <property type="term" value="P:positive regulation of transcription by RNA polymerase II"/>
    <property type="evidence" value="ECO:0007669"/>
    <property type="project" value="TreeGrafter"/>
</dbReference>
<dbReference type="PANTHER" id="PTHR37534:SF2">
    <property type="entry name" value="N-ACETYLTRANSFERASE DOMAIN-CONTAINING PROTEIN"/>
    <property type="match status" value="1"/>
</dbReference>
<evidence type="ECO:0000313" key="5">
    <source>
        <dbReference type="EMBL" id="OJD32327.1"/>
    </source>
</evidence>
<dbReference type="STRING" id="236234.A0A1J9RVA5"/>
<dbReference type="GO" id="GO:0005634">
    <property type="term" value="C:nucleus"/>
    <property type="evidence" value="ECO:0007669"/>
    <property type="project" value="UniProtKB-SubCell"/>
</dbReference>
<dbReference type="GeneID" id="31015667"/>
<dbReference type="Proteomes" id="UP000183809">
    <property type="component" value="Unassembled WGS sequence"/>
</dbReference>